<gene>
    <name evidence="1" type="ORF">EG240_04405</name>
</gene>
<sequence length="193" mass="22222">MYRIMENLNEKYSIAIVPSNEIVSLIKSYKDLLASNIGSYKSRNAMAHITIKEIFANEKELELTIKQLQRCCNSFQPFSVRCTHFNSYPSNKTIFIEPDSDSKKSLIEVMKKIQKTTTIKSNHIGSDPHISIGRGIQKFDEALAILNFPLDINLIVDSITIRKFNPEIKQYEIYKTIPFLSLPNQEPQQMSLF</sequence>
<keyword evidence="2" id="KW-1185">Reference proteome</keyword>
<protein>
    <submittedName>
        <fullName evidence="1">2'-5' RNA ligase family protein</fullName>
    </submittedName>
</protein>
<dbReference type="Gene3D" id="3.90.1140.10">
    <property type="entry name" value="Cyclic phosphodiesterase"/>
    <property type="match status" value="1"/>
</dbReference>
<dbReference type="SUPFAM" id="SSF55144">
    <property type="entry name" value="LigT-like"/>
    <property type="match status" value="1"/>
</dbReference>
<keyword evidence="1" id="KW-0436">Ligase</keyword>
<dbReference type="Proteomes" id="UP000275719">
    <property type="component" value="Unassembled WGS sequence"/>
</dbReference>
<dbReference type="AlphaFoldDB" id="A0A3P3WH95"/>
<dbReference type="GO" id="GO:0016874">
    <property type="term" value="F:ligase activity"/>
    <property type="evidence" value="ECO:0007669"/>
    <property type="project" value="UniProtKB-KW"/>
</dbReference>
<name>A0A3P3WH95_9FLAO</name>
<accession>A0A3P3WH95</accession>
<dbReference type="Pfam" id="PF13563">
    <property type="entry name" value="2_5_RNA_ligase2"/>
    <property type="match status" value="1"/>
</dbReference>
<dbReference type="EMBL" id="RQVQ01000007">
    <property type="protein sequence ID" value="RRJ92033.1"/>
    <property type="molecule type" value="Genomic_DNA"/>
</dbReference>
<proteinExistence type="predicted"/>
<reference evidence="1 2" key="1">
    <citation type="submission" date="2018-11" db="EMBL/GenBank/DDBJ databases">
        <title>Flavobacterium sp. nov., YIM 102701-2 draft genome.</title>
        <authorList>
            <person name="Li G."/>
            <person name="Jiang Y."/>
        </authorList>
    </citation>
    <scope>NUCLEOTIDE SEQUENCE [LARGE SCALE GENOMIC DNA]</scope>
    <source>
        <strain evidence="1 2">YIM 102701-2</strain>
    </source>
</reference>
<comment type="caution">
    <text evidence="1">The sequence shown here is derived from an EMBL/GenBank/DDBJ whole genome shotgun (WGS) entry which is preliminary data.</text>
</comment>
<evidence type="ECO:0000313" key="1">
    <source>
        <dbReference type="EMBL" id="RRJ92033.1"/>
    </source>
</evidence>
<dbReference type="InterPro" id="IPR009097">
    <property type="entry name" value="Cyclic_Pdiesterase"/>
</dbReference>
<evidence type="ECO:0000313" key="2">
    <source>
        <dbReference type="Proteomes" id="UP000275719"/>
    </source>
</evidence>
<organism evidence="1 2">
    <name type="scientific">Paenimyroides tangerinum</name>
    <dbReference type="NCBI Taxonomy" id="2488728"/>
    <lineage>
        <taxon>Bacteria</taxon>
        <taxon>Pseudomonadati</taxon>
        <taxon>Bacteroidota</taxon>
        <taxon>Flavobacteriia</taxon>
        <taxon>Flavobacteriales</taxon>
        <taxon>Flavobacteriaceae</taxon>
        <taxon>Paenimyroides</taxon>
    </lineage>
</organism>